<evidence type="ECO:0000313" key="2">
    <source>
        <dbReference type="EMBL" id="ADE13805.1"/>
    </source>
</evidence>
<proteinExistence type="predicted"/>
<feature type="transmembrane region" description="Helical" evidence="1">
    <location>
        <begin position="6"/>
        <end position="28"/>
    </location>
</feature>
<keyword evidence="1" id="KW-0472">Membrane</keyword>
<reference evidence="3" key="1">
    <citation type="submission" date="2010-04" db="EMBL/GenBank/DDBJ databases">
        <title>Complete genome sequence of Nitrosococcus halophilus Nc4, a salt-adapted, aerobic obligate ammonia-oxidizing sulfur purple bacterium.</title>
        <authorList>
            <consortium name="US DOE Joint Genome Institute"/>
            <person name="Campbell M.A."/>
            <person name="Malfatti S.A."/>
            <person name="Chain P.S.G."/>
            <person name="Heidelberg J.F."/>
            <person name="Ward B.B."/>
            <person name="Klotz M.G."/>
        </authorList>
    </citation>
    <scope>NUCLEOTIDE SEQUENCE [LARGE SCALE GENOMIC DNA]</scope>
    <source>
        <strain evidence="3">Nc4</strain>
    </source>
</reference>
<sequence>MLWAVLDPGVLIAAILSPKGVLFFWFLIPPLRAHGARYMLVYVAQRSDRDILARMWHPPMASFLNLSSG</sequence>
<dbReference type="HOGENOM" id="CLU_2771687_0_0_6"/>
<organism evidence="2 3">
    <name type="scientific">Nitrosococcus halophilus (strain Nc4)</name>
    <dbReference type="NCBI Taxonomy" id="472759"/>
    <lineage>
        <taxon>Bacteria</taxon>
        <taxon>Pseudomonadati</taxon>
        <taxon>Pseudomonadota</taxon>
        <taxon>Gammaproteobacteria</taxon>
        <taxon>Chromatiales</taxon>
        <taxon>Chromatiaceae</taxon>
        <taxon>Nitrosococcus</taxon>
    </lineage>
</organism>
<keyword evidence="1" id="KW-1133">Transmembrane helix</keyword>
<dbReference type="KEGG" id="nhl:Nhal_0623"/>
<dbReference type="RefSeq" id="WP_013031700.1">
    <property type="nucleotide sequence ID" value="NC_013960.1"/>
</dbReference>
<accession>D5BWS4</accession>
<name>D5BWS4_NITHN</name>
<evidence type="ECO:0000256" key="1">
    <source>
        <dbReference type="SAM" id="Phobius"/>
    </source>
</evidence>
<gene>
    <name evidence="2" type="ordered locus">Nhal_0623</name>
</gene>
<keyword evidence="1" id="KW-0812">Transmembrane</keyword>
<dbReference type="AlphaFoldDB" id="D5BWS4"/>
<evidence type="ECO:0000313" key="3">
    <source>
        <dbReference type="Proteomes" id="UP000001844"/>
    </source>
</evidence>
<protein>
    <submittedName>
        <fullName evidence="2">Uncharacterized protein</fullName>
    </submittedName>
</protein>
<dbReference type="EMBL" id="CP001798">
    <property type="protein sequence ID" value="ADE13805.1"/>
    <property type="molecule type" value="Genomic_DNA"/>
</dbReference>
<dbReference type="Proteomes" id="UP000001844">
    <property type="component" value="Chromosome"/>
</dbReference>
<keyword evidence="3" id="KW-1185">Reference proteome</keyword>